<dbReference type="Proteomes" id="UP000175971">
    <property type="component" value="Unassembled WGS sequence"/>
</dbReference>
<evidence type="ECO:0000313" key="3">
    <source>
        <dbReference type="Proteomes" id="UP000175971"/>
    </source>
</evidence>
<evidence type="ECO:0000256" key="1">
    <source>
        <dbReference type="SAM" id="MobiDB-lite"/>
    </source>
</evidence>
<accession>A0A1E7LJC7</accession>
<dbReference type="RefSeq" id="WP_070203831.1">
    <property type="nucleotide sequence ID" value="NZ_LJGZ01000103.1"/>
</dbReference>
<keyword evidence="3" id="KW-1185">Reference proteome</keyword>
<reference evidence="2 3" key="1">
    <citation type="journal article" date="2016" name="Front. Microbiol.">
        <title>Comparative Genomics Analysis of Streptomyces Species Reveals Their Adaptation to the Marine Environment and Their Diversity at the Genomic Level.</title>
        <authorList>
            <person name="Tian X."/>
            <person name="Zhang Z."/>
            <person name="Yang T."/>
            <person name="Chen M."/>
            <person name="Li J."/>
            <person name="Chen F."/>
            <person name="Yang J."/>
            <person name="Li W."/>
            <person name="Zhang B."/>
            <person name="Zhang Z."/>
            <person name="Wu J."/>
            <person name="Zhang C."/>
            <person name="Long L."/>
            <person name="Xiao J."/>
        </authorList>
    </citation>
    <scope>NUCLEOTIDE SEQUENCE [LARGE SCALE GENOMIC DNA]</scope>
    <source>
        <strain evidence="2 3">SCSIO M10372</strain>
    </source>
</reference>
<sequence length="108" mass="11554">MSYPLGDPIQSAIRCPKDCGRLLINGQARGCTWRAEPDPDPLVGRLVAFTDQGTGRVLAAGKVTGVDRADDGMTLTVVQHEDAPMPPAPRTHADPGALPDGMNWRDHL</sequence>
<proteinExistence type="predicted"/>
<dbReference type="EMBL" id="LJGZ01000103">
    <property type="protein sequence ID" value="OEV16288.1"/>
    <property type="molecule type" value="Genomic_DNA"/>
</dbReference>
<name>A0A1E7LJC7_9ACTN</name>
<protein>
    <submittedName>
        <fullName evidence="2">Uncharacterized protein</fullName>
    </submittedName>
</protein>
<gene>
    <name evidence="2" type="ORF">AN221_32260</name>
</gene>
<evidence type="ECO:0000313" key="2">
    <source>
        <dbReference type="EMBL" id="OEV16288.1"/>
    </source>
</evidence>
<organism evidence="2 3">
    <name type="scientific">Streptomyces nanshensis</name>
    <dbReference type="NCBI Taxonomy" id="518642"/>
    <lineage>
        <taxon>Bacteria</taxon>
        <taxon>Bacillati</taxon>
        <taxon>Actinomycetota</taxon>
        <taxon>Actinomycetes</taxon>
        <taxon>Kitasatosporales</taxon>
        <taxon>Streptomycetaceae</taxon>
        <taxon>Streptomyces</taxon>
    </lineage>
</organism>
<dbReference type="OrthoDB" id="4251002at2"/>
<comment type="caution">
    <text evidence="2">The sequence shown here is derived from an EMBL/GenBank/DDBJ whole genome shotgun (WGS) entry which is preliminary data.</text>
</comment>
<dbReference type="AlphaFoldDB" id="A0A1E7LJC7"/>
<feature type="region of interest" description="Disordered" evidence="1">
    <location>
        <begin position="81"/>
        <end position="108"/>
    </location>
</feature>